<keyword evidence="3" id="KW-0436">Ligase</keyword>
<dbReference type="InterPro" id="IPR005147">
    <property type="entry name" value="tRNA_synthase_B5-dom"/>
</dbReference>
<evidence type="ECO:0000259" key="10">
    <source>
        <dbReference type="PROSITE" id="PS51483"/>
    </source>
</evidence>
<dbReference type="SMART" id="SM00874">
    <property type="entry name" value="B5"/>
    <property type="match status" value="1"/>
</dbReference>
<sequence length="655" mass="74220">MNILIPYSELKKHIKTSISASEFARCLTLSGPSVEHVVRTEDGDEVFDIEITSNRIDTASVVGIAQEAMAILPRFNHEIAWIKNILRDYSKSQLGEQSLLSIDIKDEGIVNRLIAVVCDIDPTKTTPVEIQSALEKAGMRSISPAVDISNYVRLVFGQPVHMFDYDTIPGGNMVIRLSQKDEKIQVLDGKHYVLPGGDIVIEDKQGNLIDLAGIMGGKLSQVTAGTKRIILFVPVFDKLHIRATSMKTGARSDSSLYFEKGVDSERAEPAFWYAYDLMKQIAGGVAVSKAFDYYPHVYQAPKITITGHYIRSRIGEDISTPHMITILESLGFSVELHGDELQVTVPFWRQYDMFEKADVVEEVARIYGYDRIGETLSPFAFKEDREVLAFDERYRVIRMIKEHLRSSGLYEVYTYSMYGKKDMEFMGLKITDHLEITNPLSTDLAYLRRSLIPSHHAVFIVSSQIKELSIFECANVYIPREEDLPIEEPHLSFMSSRSFDVMKGIIQNLATLLHVRNLEFVPMKQPVRWVSVRAAVRINGNIAGEVGMLTDRRSYADVLLSSLIEAYDPTPLLNPVKGTPVIEDITYMFDGKRTWNDITEHLAKKFKEIDRIEYRGSFESAITMRIYSYPKAGTSILPQMVTELEKTLKLKIKKL</sequence>
<keyword evidence="9" id="KW-0030">Aminoacyl-tRNA synthetase</keyword>
<keyword evidence="6" id="KW-0067">ATP-binding</keyword>
<dbReference type="InterPro" id="IPR045864">
    <property type="entry name" value="aa-tRNA-synth_II/BPL/LPL"/>
</dbReference>
<dbReference type="SMART" id="SM00873">
    <property type="entry name" value="B3_4"/>
    <property type="match status" value="1"/>
</dbReference>
<dbReference type="GO" id="GO:0000287">
    <property type="term" value="F:magnesium ion binding"/>
    <property type="evidence" value="ECO:0007669"/>
    <property type="project" value="InterPro"/>
</dbReference>
<keyword evidence="4" id="KW-0479">Metal-binding</keyword>
<proteinExistence type="predicted"/>
<dbReference type="Gene3D" id="3.30.56.10">
    <property type="match status" value="2"/>
</dbReference>
<organism evidence="11 12">
    <name type="scientific">Candidatus Roizmanbacteria bacterium CG10_big_fil_rev_8_21_14_0_10_45_7</name>
    <dbReference type="NCBI Taxonomy" id="1974854"/>
    <lineage>
        <taxon>Bacteria</taxon>
        <taxon>Candidatus Roizmaniibacteriota</taxon>
    </lineage>
</organism>
<comment type="caution">
    <text evidence="11">The sequence shown here is derived from an EMBL/GenBank/DDBJ whole genome shotgun (WGS) entry which is preliminary data.</text>
</comment>
<evidence type="ECO:0000256" key="4">
    <source>
        <dbReference type="ARBA" id="ARBA00022723"/>
    </source>
</evidence>
<evidence type="ECO:0000256" key="1">
    <source>
        <dbReference type="ARBA" id="ARBA00001946"/>
    </source>
</evidence>
<dbReference type="PANTHER" id="PTHR10947">
    <property type="entry name" value="PHENYLALANYL-TRNA SYNTHETASE BETA CHAIN AND LEUCINE-RICH REPEAT-CONTAINING PROTEIN 47"/>
    <property type="match status" value="1"/>
</dbReference>
<dbReference type="GO" id="GO:0003723">
    <property type="term" value="F:RNA binding"/>
    <property type="evidence" value="ECO:0007669"/>
    <property type="project" value="InterPro"/>
</dbReference>
<name>A0A2M8KTZ0_9BACT</name>
<evidence type="ECO:0000256" key="5">
    <source>
        <dbReference type="ARBA" id="ARBA00022741"/>
    </source>
</evidence>
<evidence type="ECO:0000256" key="7">
    <source>
        <dbReference type="ARBA" id="ARBA00022842"/>
    </source>
</evidence>
<dbReference type="Proteomes" id="UP000231569">
    <property type="component" value="Unassembled WGS sequence"/>
</dbReference>
<dbReference type="InterPro" id="IPR020825">
    <property type="entry name" value="Phe-tRNA_synthase-like_B3/B4"/>
</dbReference>
<dbReference type="EC" id="6.1.1.20" evidence="2"/>
<dbReference type="GO" id="GO:0006432">
    <property type="term" value="P:phenylalanyl-tRNA aminoacylation"/>
    <property type="evidence" value="ECO:0007669"/>
    <property type="project" value="InterPro"/>
</dbReference>
<dbReference type="Pfam" id="PF03483">
    <property type="entry name" value="B3_4"/>
    <property type="match status" value="1"/>
</dbReference>
<comment type="cofactor">
    <cofactor evidence="1">
        <name>Mg(2+)</name>
        <dbReference type="ChEBI" id="CHEBI:18420"/>
    </cofactor>
</comment>
<dbReference type="GO" id="GO:0004826">
    <property type="term" value="F:phenylalanine-tRNA ligase activity"/>
    <property type="evidence" value="ECO:0007669"/>
    <property type="project" value="UniProtKB-EC"/>
</dbReference>
<gene>
    <name evidence="11" type="ORF">COU89_03770</name>
</gene>
<dbReference type="Pfam" id="PF03484">
    <property type="entry name" value="B5"/>
    <property type="match status" value="1"/>
</dbReference>
<keyword evidence="5" id="KW-0547">Nucleotide-binding</keyword>
<dbReference type="InterPro" id="IPR041616">
    <property type="entry name" value="PheRS_beta_core"/>
</dbReference>
<dbReference type="Pfam" id="PF17759">
    <property type="entry name" value="tRNA_synthFbeta"/>
    <property type="match status" value="1"/>
</dbReference>
<dbReference type="PROSITE" id="PS51483">
    <property type="entry name" value="B5"/>
    <property type="match status" value="1"/>
</dbReference>
<dbReference type="AlphaFoldDB" id="A0A2M8KTZ0"/>
<evidence type="ECO:0000256" key="8">
    <source>
        <dbReference type="ARBA" id="ARBA00022917"/>
    </source>
</evidence>
<evidence type="ECO:0000256" key="3">
    <source>
        <dbReference type="ARBA" id="ARBA00022598"/>
    </source>
</evidence>
<accession>A0A2M8KTZ0</accession>
<dbReference type="InterPro" id="IPR005146">
    <property type="entry name" value="B3/B4_tRNA-bd"/>
</dbReference>
<reference evidence="12" key="1">
    <citation type="submission" date="2017-09" db="EMBL/GenBank/DDBJ databases">
        <title>Depth-based differentiation of microbial function through sediment-hosted aquifers and enrichment of novel symbionts in the deep terrestrial subsurface.</title>
        <authorList>
            <person name="Probst A.J."/>
            <person name="Ladd B."/>
            <person name="Jarett J.K."/>
            <person name="Geller-Mcgrath D.E."/>
            <person name="Sieber C.M.K."/>
            <person name="Emerson J.B."/>
            <person name="Anantharaman K."/>
            <person name="Thomas B.C."/>
            <person name="Malmstrom R."/>
            <person name="Stieglmeier M."/>
            <person name="Klingl A."/>
            <person name="Woyke T."/>
            <person name="Ryan C.M."/>
            <person name="Banfield J.F."/>
        </authorList>
    </citation>
    <scope>NUCLEOTIDE SEQUENCE [LARGE SCALE GENOMIC DNA]</scope>
</reference>
<evidence type="ECO:0000256" key="6">
    <source>
        <dbReference type="ARBA" id="ARBA00022840"/>
    </source>
</evidence>
<dbReference type="SUPFAM" id="SSF56037">
    <property type="entry name" value="PheT/TilS domain"/>
    <property type="match status" value="1"/>
</dbReference>
<evidence type="ECO:0000313" key="12">
    <source>
        <dbReference type="Proteomes" id="UP000231569"/>
    </source>
</evidence>
<dbReference type="InterPro" id="IPR009061">
    <property type="entry name" value="DNA-bd_dom_put_sf"/>
</dbReference>
<dbReference type="EMBL" id="PFEE01000079">
    <property type="protein sequence ID" value="PJE63361.1"/>
    <property type="molecule type" value="Genomic_DNA"/>
</dbReference>
<evidence type="ECO:0000256" key="9">
    <source>
        <dbReference type="ARBA" id="ARBA00023146"/>
    </source>
</evidence>
<keyword evidence="7" id="KW-0460">Magnesium</keyword>
<dbReference type="SUPFAM" id="SSF46955">
    <property type="entry name" value="Putative DNA-binding domain"/>
    <property type="match status" value="2"/>
</dbReference>
<protein>
    <recommendedName>
        <fullName evidence="2">phenylalanine--tRNA ligase</fullName>
        <ecNumber evidence="2">6.1.1.20</ecNumber>
    </recommendedName>
</protein>
<dbReference type="GO" id="GO:0009328">
    <property type="term" value="C:phenylalanine-tRNA ligase complex"/>
    <property type="evidence" value="ECO:0007669"/>
    <property type="project" value="TreeGrafter"/>
</dbReference>
<dbReference type="Gene3D" id="3.30.930.10">
    <property type="entry name" value="Bira Bifunctional Protein, Domain 2"/>
    <property type="match status" value="1"/>
</dbReference>
<dbReference type="Gene3D" id="3.50.40.10">
    <property type="entry name" value="Phenylalanyl-trna Synthetase, Chain B, domain 3"/>
    <property type="match status" value="1"/>
</dbReference>
<dbReference type="GO" id="GO:0005524">
    <property type="term" value="F:ATP binding"/>
    <property type="evidence" value="ECO:0007669"/>
    <property type="project" value="UniProtKB-KW"/>
</dbReference>
<dbReference type="InterPro" id="IPR045060">
    <property type="entry name" value="Phe-tRNA-ligase_IIc_bsu"/>
</dbReference>
<evidence type="ECO:0000313" key="11">
    <source>
        <dbReference type="EMBL" id="PJE63361.1"/>
    </source>
</evidence>
<dbReference type="PANTHER" id="PTHR10947:SF0">
    <property type="entry name" value="PHENYLALANINE--TRNA LIGASE BETA SUBUNIT"/>
    <property type="match status" value="1"/>
</dbReference>
<evidence type="ECO:0000256" key="2">
    <source>
        <dbReference type="ARBA" id="ARBA00012814"/>
    </source>
</evidence>
<feature type="domain" description="B5" evidence="10">
    <location>
        <begin position="298"/>
        <end position="374"/>
    </location>
</feature>
<keyword evidence="8" id="KW-0648">Protein biosynthesis</keyword>
<dbReference type="SUPFAM" id="SSF55681">
    <property type="entry name" value="Class II aaRS and biotin synthetases"/>
    <property type="match status" value="1"/>
</dbReference>